<keyword evidence="3" id="KW-1185">Reference proteome</keyword>
<gene>
    <name evidence="2" type="ORF">GCM10023224_02110</name>
</gene>
<organism evidence="2 3">
    <name type="scientific">Streptomonospora halophila</name>
    <dbReference type="NCBI Taxonomy" id="427369"/>
    <lineage>
        <taxon>Bacteria</taxon>
        <taxon>Bacillati</taxon>
        <taxon>Actinomycetota</taxon>
        <taxon>Actinomycetes</taxon>
        <taxon>Streptosporangiales</taxon>
        <taxon>Nocardiopsidaceae</taxon>
        <taxon>Streptomonospora</taxon>
    </lineage>
</organism>
<protein>
    <submittedName>
        <fullName evidence="2">Uncharacterized protein</fullName>
    </submittedName>
</protein>
<evidence type="ECO:0000313" key="2">
    <source>
        <dbReference type="EMBL" id="GAA4926848.1"/>
    </source>
</evidence>
<sequence length="129" mass="13178">MDPKRSDLIRTWSAPIPRGRFRWPSPALAAIKDAARGPKSGSSDGLSRGADLSRTAPAVGAARSPVRERGEPGPGAEGAQAAAEVGRAAGGEWRVMGRGGADSIDWSGAGRSSLPAPVSDPRVQAPTNV</sequence>
<feature type="region of interest" description="Disordered" evidence="1">
    <location>
        <begin position="32"/>
        <end position="129"/>
    </location>
</feature>
<dbReference type="EMBL" id="BAABIK010000001">
    <property type="protein sequence ID" value="GAA4926848.1"/>
    <property type="molecule type" value="Genomic_DNA"/>
</dbReference>
<evidence type="ECO:0000256" key="1">
    <source>
        <dbReference type="SAM" id="MobiDB-lite"/>
    </source>
</evidence>
<proteinExistence type="predicted"/>
<feature type="compositionally biased region" description="Low complexity" evidence="1">
    <location>
        <begin position="77"/>
        <end position="92"/>
    </location>
</feature>
<comment type="caution">
    <text evidence="2">The sequence shown here is derived from an EMBL/GenBank/DDBJ whole genome shotgun (WGS) entry which is preliminary data.</text>
</comment>
<evidence type="ECO:0000313" key="3">
    <source>
        <dbReference type="Proteomes" id="UP001499993"/>
    </source>
</evidence>
<accession>A0ABP9GBQ9</accession>
<reference evidence="3" key="1">
    <citation type="journal article" date="2019" name="Int. J. Syst. Evol. Microbiol.">
        <title>The Global Catalogue of Microorganisms (GCM) 10K type strain sequencing project: providing services to taxonomists for standard genome sequencing and annotation.</title>
        <authorList>
            <consortium name="The Broad Institute Genomics Platform"/>
            <consortium name="The Broad Institute Genome Sequencing Center for Infectious Disease"/>
            <person name="Wu L."/>
            <person name="Ma J."/>
        </authorList>
    </citation>
    <scope>NUCLEOTIDE SEQUENCE [LARGE SCALE GENOMIC DNA]</scope>
    <source>
        <strain evidence="3">JCM 18123</strain>
    </source>
</reference>
<name>A0ABP9GBQ9_9ACTN</name>
<dbReference type="Proteomes" id="UP001499993">
    <property type="component" value="Unassembled WGS sequence"/>
</dbReference>